<accession>A0ABR5SDE4</accession>
<gene>
    <name evidence="1" type="ORF">ASN18_3038</name>
</gene>
<dbReference type="Proteomes" id="UP000060487">
    <property type="component" value="Unassembled WGS sequence"/>
</dbReference>
<protein>
    <submittedName>
        <fullName evidence="1">Uncharacterized protein</fullName>
    </submittedName>
</protein>
<evidence type="ECO:0000313" key="1">
    <source>
        <dbReference type="EMBL" id="KWT77343.1"/>
    </source>
</evidence>
<organism evidence="1 2">
    <name type="scientific">Candidatus Magnetominusculus xianensis</name>
    <dbReference type="NCBI Taxonomy" id="1748249"/>
    <lineage>
        <taxon>Bacteria</taxon>
        <taxon>Pseudomonadati</taxon>
        <taxon>Nitrospirota</taxon>
        <taxon>Nitrospiria</taxon>
        <taxon>Nitrospirales</taxon>
        <taxon>Nitrospiraceae</taxon>
        <taxon>Candidatus Magnetominusculus</taxon>
    </lineage>
</organism>
<dbReference type="EMBL" id="LNQR01000123">
    <property type="protein sequence ID" value="KWT77343.1"/>
    <property type="molecule type" value="Genomic_DNA"/>
</dbReference>
<proteinExistence type="predicted"/>
<dbReference type="RefSeq" id="WP_085053648.1">
    <property type="nucleotide sequence ID" value="NZ_LNQR01000123.1"/>
</dbReference>
<sequence>MSDLTLTAYLEKKELEFDGICAPELCLTSVTATDVYSTTYYDANTVLNSKKPVKYVNGRYVSYGTDVAATMITVPFCKKDTDCTKSHVVAYMLPKGRDAVECLDCTEPCGEIKTSSESQVDITALPASYKDQKCLSQCAKQISWAEGYTLQNKMEWNDTTKLYEKKEYKISTGTLTTEVTIPQICGISGLSFEFEISDCWARWDFTDMGTAAIPEGGALERIHGGKWSHTWDFVNSSCFFPGEYMVVKAHFDQTFCDCNPIPIAWGWYETECLTSGRIQGCGLIEDVTKSVKKERISANTYPGSYVTYQNIKDVVVWDLEMTKQYPPYYSYAASEILTVMLSQSLKHRDIQNIKVYLSANKVAELSSSDYTCNTSTGELTIKSSSTAWRYDAVTVEYEYIVRNYSVDATNGCIKVSKTSPDIDEGSVLYIDYKWTESTIKAGGYLIPLQNEWIGDKRLHWYVSFKGTLCWLPCSDFVKWEIGDRVLVLKGGASSIGQTISVSKYIMSARSQYLNHKNIVSLRVYNENKTVLYQNEVDYTIDRENGILAETPSTSIVVGWLWVEYTYAEESYIQMHKCRNKDDANKTPDEDRILSHSCVAYSLDRKSDLILPIRTGVSK</sequence>
<name>A0ABR5SDE4_9BACT</name>
<keyword evidence="2" id="KW-1185">Reference proteome</keyword>
<reference evidence="1 2" key="1">
    <citation type="submission" date="2015-11" db="EMBL/GenBank/DDBJ databases">
        <authorList>
            <person name="Lin W."/>
        </authorList>
    </citation>
    <scope>NUCLEOTIDE SEQUENCE [LARGE SCALE GENOMIC DNA]</scope>
    <source>
        <strain evidence="1 2">HCH-1</strain>
    </source>
</reference>
<evidence type="ECO:0000313" key="2">
    <source>
        <dbReference type="Proteomes" id="UP000060487"/>
    </source>
</evidence>
<comment type="caution">
    <text evidence="1">The sequence shown here is derived from an EMBL/GenBank/DDBJ whole genome shotgun (WGS) entry which is preliminary data.</text>
</comment>